<dbReference type="PRINTS" id="PR00606">
    <property type="entry name" value="CYTCHROMECID"/>
</dbReference>
<feature type="domain" description="Cytochrome c" evidence="8">
    <location>
        <begin position="25"/>
        <end position="118"/>
    </location>
</feature>
<evidence type="ECO:0000313" key="9">
    <source>
        <dbReference type="EMBL" id="SMB22854.1"/>
    </source>
</evidence>
<dbReference type="InterPro" id="IPR009056">
    <property type="entry name" value="Cyt_c-like_dom"/>
</dbReference>
<dbReference type="GO" id="GO:0005506">
    <property type="term" value="F:iron ion binding"/>
    <property type="evidence" value="ECO:0007669"/>
    <property type="project" value="InterPro"/>
</dbReference>
<evidence type="ECO:0000256" key="5">
    <source>
        <dbReference type="ARBA" id="ARBA00023004"/>
    </source>
</evidence>
<reference evidence="9" key="1">
    <citation type="submission" date="2017-03" db="EMBL/GenBank/DDBJ databases">
        <authorList>
            <consortium name="AG Boll"/>
        </authorList>
    </citation>
    <scope>NUCLEOTIDE SEQUENCE [LARGE SCALE GENOMIC DNA]</scope>
    <source>
        <strain evidence="9">Chol</strain>
    </source>
</reference>
<dbReference type="AlphaFoldDB" id="A0A7Z7HPX2"/>
<feature type="binding site" description="covalent" evidence="6">
    <location>
        <position position="39"/>
    </location>
    <ligand>
        <name>heme c</name>
        <dbReference type="ChEBI" id="CHEBI:61717"/>
    </ligand>
</feature>
<dbReference type="Proteomes" id="UP000242886">
    <property type="component" value="Chromosome SDENCHOL"/>
</dbReference>
<dbReference type="GO" id="GO:0020037">
    <property type="term" value="F:heme binding"/>
    <property type="evidence" value="ECO:0007669"/>
    <property type="project" value="InterPro"/>
</dbReference>
<evidence type="ECO:0000256" key="2">
    <source>
        <dbReference type="ARBA" id="ARBA00022617"/>
    </source>
</evidence>
<dbReference type="Pfam" id="PF00034">
    <property type="entry name" value="Cytochrom_C"/>
    <property type="match status" value="1"/>
</dbReference>
<keyword evidence="5 6" id="KW-0408">Iron</keyword>
<feature type="binding site" description="covalent" evidence="6">
    <location>
        <position position="43"/>
    </location>
    <ligand>
        <name>heme c</name>
        <dbReference type="ChEBI" id="CHEBI:61717"/>
    </ligand>
</feature>
<feature type="chain" id="PRO_5030797567" evidence="7">
    <location>
        <begin position="25"/>
        <end position="119"/>
    </location>
</feature>
<name>A0A7Z7HPX2_9PROT</name>
<feature type="binding site" description="covalent" evidence="6">
    <location>
        <position position="93"/>
    </location>
    <ligand>
        <name>heme c</name>
        <dbReference type="ChEBI" id="CHEBI:61717"/>
    </ligand>
</feature>
<gene>
    <name evidence="9" type="ORF">SDENCHOL_10707</name>
</gene>
<keyword evidence="4" id="KW-0249">Electron transport</keyword>
<feature type="signal peptide" evidence="7">
    <location>
        <begin position="1"/>
        <end position="24"/>
    </location>
</feature>
<evidence type="ECO:0000256" key="7">
    <source>
        <dbReference type="SAM" id="SignalP"/>
    </source>
</evidence>
<keyword evidence="10" id="KW-1185">Reference proteome</keyword>
<evidence type="ECO:0000256" key="3">
    <source>
        <dbReference type="ARBA" id="ARBA00022723"/>
    </source>
</evidence>
<keyword evidence="3 6" id="KW-0479">Metal-binding</keyword>
<accession>A0A7Z7HPX2</accession>
<keyword evidence="2 6" id="KW-0349">Heme</keyword>
<comment type="PTM">
    <text evidence="6">Binds 1 heme c group covalently per subunit.</text>
</comment>
<evidence type="ECO:0000256" key="4">
    <source>
        <dbReference type="ARBA" id="ARBA00022982"/>
    </source>
</evidence>
<protein>
    <submittedName>
        <fullName evidence="9">Cytochrome c-552</fullName>
    </submittedName>
</protein>
<dbReference type="Gene3D" id="1.10.760.10">
    <property type="entry name" value="Cytochrome c-like domain"/>
    <property type="match status" value="1"/>
</dbReference>
<proteinExistence type="predicted"/>
<sequence length="119" mass="12852">MNMRLTAAATALGWAFAAATPALAGDSSSIEKLATDKMCFHCHEIKGEKRGPAFEDIARRYAGQADARPRLVKAVQAGTTGPGVMRHWGNLKMPRDADRVPVSEAEAEQLVDYILGLKK</sequence>
<dbReference type="GO" id="GO:0009055">
    <property type="term" value="F:electron transfer activity"/>
    <property type="evidence" value="ECO:0007669"/>
    <property type="project" value="InterPro"/>
</dbReference>
<organism evidence="9 10">
    <name type="scientific">Sterolibacterium denitrificans</name>
    <dbReference type="NCBI Taxonomy" id="157592"/>
    <lineage>
        <taxon>Bacteria</taxon>
        <taxon>Pseudomonadati</taxon>
        <taxon>Pseudomonadota</taxon>
        <taxon>Betaproteobacteria</taxon>
        <taxon>Nitrosomonadales</taxon>
        <taxon>Sterolibacteriaceae</taxon>
        <taxon>Sterolibacterium</taxon>
    </lineage>
</organism>
<dbReference type="InterPro" id="IPR036909">
    <property type="entry name" value="Cyt_c-like_dom_sf"/>
</dbReference>
<dbReference type="RefSeq" id="WP_197706831.1">
    <property type="nucleotide sequence ID" value="NZ_LT837803.1"/>
</dbReference>
<keyword evidence="1" id="KW-0813">Transport</keyword>
<keyword evidence="7" id="KW-0732">Signal</keyword>
<dbReference type="InterPro" id="IPR002324">
    <property type="entry name" value="Cyt_c_ID"/>
</dbReference>
<evidence type="ECO:0000256" key="6">
    <source>
        <dbReference type="PIRSR" id="PIRSR602324-1"/>
    </source>
</evidence>
<dbReference type="EMBL" id="LT837803">
    <property type="protein sequence ID" value="SMB22854.1"/>
    <property type="molecule type" value="Genomic_DNA"/>
</dbReference>
<dbReference type="PROSITE" id="PS51007">
    <property type="entry name" value="CYTC"/>
    <property type="match status" value="1"/>
</dbReference>
<evidence type="ECO:0000313" key="10">
    <source>
        <dbReference type="Proteomes" id="UP000242886"/>
    </source>
</evidence>
<evidence type="ECO:0000259" key="8">
    <source>
        <dbReference type="PROSITE" id="PS51007"/>
    </source>
</evidence>
<dbReference type="SUPFAM" id="SSF46626">
    <property type="entry name" value="Cytochrome c"/>
    <property type="match status" value="1"/>
</dbReference>
<evidence type="ECO:0000256" key="1">
    <source>
        <dbReference type="ARBA" id="ARBA00022448"/>
    </source>
</evidence>